<reference evidence="1 2" key="1">
    <citation type="submission" date="2014-04" db="EMBL/GenBank/DDBJ databases">
        <authorList>
            <consortium name="DOE Joint Genome Institute"/>
            <person name="Kuo A."/>
            <person name="Gay G."/>
            <person name="Dore J."/>
            <person name="Kohler A."/>
            <person name="Nagy L.G."/>
            <person name="Floudas D."/>
            <person name="Copeland A."/>
            <person name="Barry K.W."/>
            <person name="Cichocki N."/>
            <person name="Veneault-Fourrey C."/>
            <person name="LaButti K."/>
            <person name="Lindquist E.A."/>
            <person name="Lipzen A."/>
            <person name="Lundell T."/>
            <person name="Morin E."/>
            <person name="Murat C."/>
            <person name="Sun H."/>
            <person name="Tunlid A."/>
            <person name="Henrissat B."/>
            <person name="Grigoriev I.V."/>
            <person name="Hibbett D.S."/>
            <person name="Martin F."/>
            <person name="Nordberg H.P."/>
            <person name="Cantor M.N."/>
            <person name="Hua S.X."/>
        </authorList>
    </citation>
    <scope>NUCLEOTIDE SEQUENCE [LARGE SCALE GENOMIC DNA]</scope>
    <source>
        <strain evidence="2">h7</strain>
    </source>
</reference>
<sequence length="447" mass="51218">MFLLSNIYMTGRVDTSIGGETPINELPPEVLAQIFEAGLVWKQSGFSPENHFFPNRNIYGYAPTIYLRVCRYWREVALSTSSLWTSCSSDQFWGKVAIAPAMKFWLDRSSPTAPLNLQLRFQPNFPPLYANSIFRLLATEVKRWRSMSIELDLSLAQAFVALLEERTQDLSQLEELEIRLLLKSVVPTAISQRILAQIPLLKSLRCFTWVANGHYNYSWDHRFHRLEALAVLDDITLHIPSLFDECVGHLSQCVSATKVRIYDRTSHDYPLHMKPILPTTMLPCLTSLTLDRYYDALDVLDYFTLPSLEYLKITTEDEHHGGHNLTILRDFLERSKCALRLLAIAGKLSSSILTDYLLFPPIRSIPEVQIISPLVGKVAIKIFETYPDAESIFPPILCWIPYEPLPFSRIGWRNLAAGEKLIYTWTAGKLELTADKHILDRYIYKSG</sequence>
<dbReference type="AlphaFoldDB" id="A0A0C3BM95"/>
<evidence type="ECO:0000313" key="1">
    <source>
        <dbReference type="EMBL" id="KIM37830.1"/>
    </source>
</evidence>
<organism evidence="1 2">
    <name type="scientific">Hebeloma cylindrosporum</name>
    <dbReference type="NCBI Taxonomy" id="76867"/>
    <lineage>
        <taxon>Eukaryota</taxon>
        <taxon>Fungi</taxon>
        <taxon>Dikarya</taxon>
        <taxon>Basidiomycota</taxon>
        <taxon>Agaricomycotina</taxon>
        <taxon>Agaricomycetes</taxon>
        <taxon>Agaricomycetidae</taxon>
        <taxon>Agaricales</taxon>
        <taxon>Agaricineae</taxon>
        <taxon>Hymenogastraceae</taxon>
        <taxon>Hebeloma</taxon>
    </lineage>
</organism>
<keyword evidence="2" id="KW-1185">Reference proteome</keyword>
<dbReference type="EMBL" id="KN831794">
    <property type="protein sequence ID" value="KIM37830.1"/>
    <property type="molecule type" value="Genomic_DNA"/>
</dbReference>
<dbReference type="Proteomes" id="UP000053424">
    <property type="component" value="Unassembled WGS sequence"/>
</dbReference>
<name>A0A0C3BM95_HEBCY</name>
<proteinExistence type="predicted"/>
<dbReference type="HOGENOM" id="CLU_627078_0_0_1"/>
<gene>
    <name evidence="1" type="ORF">M413DRAFT_250976</name>
</gene>
<protein>
    <submittedName>
        <fullName evidence="1">Uncharacterized protein</fullName>
    </submittedName>
</protein>
<evidence type="ECO:0000313" key="2">
    <source>
        <dbReference type="Proteomes" id="UP000053424"/>
    </source>
</evidence>
<dbReference type="OrthoDB" id="3365698at2759"/>
<reference evidence="2" key="2">
    <citation type="submission" date="2015-01" db="EMBL/GenBank/DDBJ databases">
        <title>Evolutionary Origins and Diversification of the Mycorrhizal Mutualists.</title>
        <authorList>
            <consortium name="DOE Joint Genome Institute"/>
            <consortium name="Mycorrhizal Genomics Consortium"/>
            <person name="Kohler A."/>
            <person name="Kuo A."/>
            <person name="Nagy L.G."/>
            <person name="Floudas D."/>
            <person name="Copeland A."/>
            <person name="Barry K.W."/>
            <person name="Cichocki N."/>
            <person name="Veneault-Fourrey C."/>
            <person name="LaButti K."/>
            <person name="Lindquist E.A."/>
            <person name="Lipzen A."/>
            <person name="Lundell T."/>
            <person name="Morin E."/>
            <person name="Murat C."/>
            <person name="Riley R."/>
            <person name="Ohm R."/>
            <person name="Sun H."/>
            <person name="Tunlid A."/>
            <person name="Henrissat B."/>
            <person name="Grigoriev I.V."/>
            <person name="Hibbett D.S."/>
            <person name="Martin F."/>
        </authorList>
    </citation>
    <scope>NUCLEOTIDE SEQUENCE [LARGE SCALE GENOMIC DNA]</scope>
    <source>
        <strain evidence="2">h7</strain>
    </source>
</reference>
<accession>A0A0C3BM95</accession>